<dbReference type="SUPFAM" id="SSF57850">
    <property type="entry name" value="RING/U-box"/>
    <property type="match status" value="1"/>
</dbReference>
<accession>A0A0P6H8Z7</accession>
<dbReference type="EMBL" id="LRGB01002976">
    <property type="protein sequence ID" value="KZS05284.1"/>
    <property type="molecule type" value="Genomic_DNA"/>
</dbReference>
<dbReference type="Pfam" id="PF13445">
    <property type="entry name" value="zf-RING_UBOX"/>
    <property type="match status" value="1"/>
</dbReference>
<evidence type="ECO:0000256" key="2">
    <source>
        <dbReference type="ARBA" id="ARBA00022771"/>
    </source>
</evidence>
<organism evidence="6">
    <name type="scientific">Daphnia magna</name>
    <dbReference type="NCBI Taxonomy" id="35525"/>
    <lineage>
        <taxon>Eukaryota</taxon>
        <taxon>Metazoa</taxon>
        <taxon>Ecdysozoa</taxon>
        <taxon>Arthropoda</taxon>
        <taxon>Crustacea</taxon>
        <taxon>Branchiopoda</taxon>
        <taxon>Diplostraca</taxon>
        <taxon>Cladocera</taxon>
        <taxon>Anomopoda</taxon>
        <taxon>Daphniidae</taxon>
        <taxon>Daphnia</taxon>
    </lineage>
</organism>
<feature type="domain" description="RING-type" evidence="5">
    <location>
        <begin position="15"/>
        <end position="61"/>
    </location>
</feature>
<dbReference type="SMART" id="SM00184">
    <property type="entry name" value="RING"/>
    <property type="match status" value="1"/>
</dbReference>
<keyword evidence="3" id="KW-0862">Zinc</keyword>
<evidence type="ECO:0000256" key="1">
    <source>
        <dbReference type="ARBA" id="ARBA00022723"/>
    </source>
</evidence>
<dbReference type="GO" id="GO:0008270">
    <property type="term" value="F:zinc ion binding"/>
    <property type="evidence" value="ECO:0007669"/>
    <property type="project" value="UniProtKB-KW"/>
</dbReference>
<reference evidence="7 8" key="2">
    <citation type="submission" date="2016-03" db="EMBL/GenBank/DDBJ databases">
        <title>EvidentialGene: Evidence-directed Construction of Genes on Genomes.</title>
        <authorList>
            <person name="Gilbert D.G."/>
            <person name="Choi J.-H."/>
            <person name="Mockaitis K."/>
            <person name="Colbourne J."/>
            <person name="Pfrender M."/>
        </authorList>
    </citation>
    <scope>NUCLEOTIDE SEQUENCE [LARGE SCALE GENOMIC DNA]</scope>
    <source>
        <strain evidence="7 8">Xinb3</strain>
        <tissue evidence="7">Complete organism</tissue>
    </source>
</reference>
<dbReference type="InterPro" id="IPR001841">
    <property type="entry name" value="Znf_RING"/>
</dbReference>
<evidence type="ECO:0000313" key="6">
    <source>
        <dbReference type="EMBL" id="JAN59767.1"/>
    </source>
</evidence>
<evidence type="ECO:0000256" key="3">
    <source>
        <dbReference type="ARBA" id="ARBA00022833"/>
    </source>
</evidence>
<dbReference type="PANTHER" id="PTHR25464:SF2">
    <property type="entry name" value="RING-TYPE DOMAIN-CONTAINING PROTEIN"/>
    <property type="match status" value="1"/>
</dbReference>
<dbReference type="Proteomes" id="UP000076858">
    <property type="component" value="Unassembled WGS sequence"/>
</dbReference>
<dbReference type="Gene3D" id="3.30.40.10">
    <property type="entry name" value="Zinc/RING finger domain, C3HC4 (zinc finger)"/>
    <property type="match status" value="1"/>
</dbReference>
<reference evidence="6" key="1">
    <citation type="submission" date="2015-10" db="EMBL/GenBank/DDBJ databases">
        <title>EvidentialGene: Evidence-directed Construction of Complete mRNA Transcriptomes without Genomes.</title>
        <authorList>
            <person name="Gilbert D.G."/>
        </authorList>
    </citation>
    <scope>NUCLEOTIDE SEQUENCE</scope>
</reference>
<keyword evidence="2 4" id="KW-0863">Zinc-finger</keyword>
<gene>
    <name evidence="7" type="ORF">APZ42_031573</name>
</gene>
<dbReference type="InterPro" id="IPR017907">
    <property type="entry name" value="Znf_RING_CS"/>
</dbReference>
<dbReference type="PROSITE" id="PS00518">
    <property type="entry name" value="ZF_RING_1"/>
    <property type="match status" value="1"/>
</dbReference>
<evidence type="ECO:0000313" key="7">
    <source>
        <dbReference type="EMBL" id="KZS05284.1"/>
    </source>
</evidence>
<dbReference type="PROSITE" id="PS50089">
    <property type="entry name" value="ZF_RING_2"/>
    <property type="match status" value="1"/>
</dbReference>
<keyword evidence="1" id="KW-0479">Metal-binding</keyword>
<evidence type="ECO:0000259" key="5">
    <source>
        <dbReference type="PROSITE" id="PS50089"/>
    </source>
</evidence>
<protein>
    <submittedName>
        <fullName evidence="7">Putative E3 ubiquitin-protein ligase RNF182</fullName>
    </submittedName>
    <submittedName>
        <fullName evidence="6">RING finger protein</fullName>
    </submittedName>
</protein>
<keyword evidence="8" id="KW-1185">Reference proteome</keyword>
<dbReference type="OrthoDB" id="264520at2759"/>
<evidence type="ECO:0000256" key="4">
    <source>
        <dbReference type="PROSITE-ProRule" id="PRU00175"/>
    </source>
</evidence>
<name>A0A0P6H8Z7_9CRUS</name>
<dbReference type="GO" id="GO:0016874">
    <property type="term" value="F:ligase activity"/>
    <property type="evidence" value="ECO:0007669"/>
    <property type="project" value="UniProtKB-KW"/>
</dbReference>
<sequence>MATSAVHEADDLNTCAVCFEQYNFTDRLPKFLSCLHTFCISCLGKMLLDSSSMTISCPACRTVTSPGGGLVSLRTNEHALRVLELQEKITNLNCSGRRQPAWCHTCDELAGLSCQFGVHSITPLGNDVVEKHLSQNQKNKVQLNLSYALGRRMEIDSYLKSMKQSISILDKHVAQLKEDNAVQISLVEGILREMELHQPCDASRGNSKRQQSSQPVEVEAESAYSSALSLAQTFEGAKNILISMNVETIDGKMAPSLPWLNRIKLCLMNQIDDKAVNAAGLNILSFILLLQLQQNRHQQQVNVPVSPSVPSASPIPTSPNNTVSMLRSFLLPQQLHSNHQYCSMTVEVNFDKKATLLFQLAPQASSELKSIFIRSFSSTYASYFQSVVVKAGISLFVVFGSPYNSRSLMTFQAENAYYQRPFIMERGDVGIYYSNGPQHNGVYDMVILLAPFSDRNVRRAPLVARLMNGVEFCHSLSHLKLHERASCKVVHCGIF</sequence>
<keyword evidence="7" id="KW-0436">Ligase</keyword>
<dbReference type="InterPro" id="IPR013083">
    <property type="entry name" value="Znf_RING/FYVE/PHD"/>
</dbReference>
<evidence type="ECO:0000313" key="8">
    <source>
        <dbReference type="Proteomes" id="UP000076858"/>
    </source>
</evidence>
<dbReference type="STRING" id="35525.A0A0P6H8Z7"/>
<dbReference type="InterPro" id="IPR027370">
    <property type="entry name" value="Znf-RING_euk"/>
</dbReference>
<dbReference type="PANTHER" id="PTHR25464">
    <property type="entry name" value="TRIPARTITE MOTIF-CONTAINING PROTEIN 2-LIKE PROTEIN"/>
    <property type="match status" value="1"/>
</dbReference>
<dbReference type="EMBL" id="GDIQ01034970">
    <property type="protein sequence ID" value="JAN59767.1"/>
    <property type="molecule type" value="Transcribed_RNA"/>
</dbReference>
<dbReference type="AlphaFoldDB" id="A0A0P6H8Z7"/>
<proteinExistence type="predicted"/>